<evidence type="ECO:0000256" key="3">
    <source>
        <dbReference type="ARBA" id="ARBA00011890"/>
    </source>
</evidence>
<proteinExistence type="inferred from homology"/>
<comment type="caution">
    <text evidence="12">The sequence shown here is derived from an EMBL/GenBank/DDBJ whole genome shotgun (WGS) entry which is preliminary data.</text>
</comment>
<comment type="subcellular location">
    <subcellularLocation>
        <location evidence="1">Cytoplasm</location>
    </subcellularLocation>
</comment>
<evidence type="ECO:0000256" key="9">
    <source>
        <dbReference type="ARBA" id="ARBA00030757"/>
    </source>
</evidence>
<dbReference type="RefSeq" id="WP_289959736.1">
    <property type="nucleotide sequence ID" value="NZ_JAUEMJ010000011.1"/>
</dbReference>
<gene>
    <name evidence="12" type="ORF">QWI33_25875</name>
</gene>
<dbReference type="SUPFAM" id="SSF53335">
    <property type="entry name" value="S-adenosyl-L-methionine-dependent methyltransferases"/>
    <property type="match status" value="1"/>
</dbReference>
<evidence type="ECO:0000256" key="11">
    <source>
        <dbReference type="ARBA" id="ARBA00031350"/>
    </source>
</evidence>
<keyword evidence="13" id="KW-1185">Reference proteome</keyword>
<dbReference type="Proteomes" id="UP001171902">
    <property type="component" value="Unassembled WGS sequence"/>
</dbReference>
<evidence type="ECO:0000256" key="10">
    <source>
        <dbReference type="ARBA" id="ARBA00031323"/>
    </source>
</evidence>
<evidence type="ECO:0000256" key="6">
    <source>
        <dbReference type="ARBA" id="ARBA00022603"/>
    </source>
</evidence>
<evidence type="ECO:0000256" key="4">
    <source>
        <dbReference type="ARBA" id="ARBA00013346"/>
    </source>
</evidence>
<dbReference type="EMBL" id="JAUEMJ010000011">
    <property type="protein sequence ID" value="MDN3243177.1"/>
    <property type="molecule type" value="Genomic_DNA"/>
</dbReference>
<keyword evidence="7" id="KW-0808">Transferase</keyword>
<dbReference type="EC" id="2.1.1.77" evidence="3"/>
<name>A0ABT7YX17_9ACTN</name>
<evidence type="ECO:0000256" key="8">
    <source>
        <dbReference type="ARBA" id="ARBA00022691"/>
    </source>
</evidence>
<dbReference type="PANTHER" id="PTHR11579">
    <property type="entry name" value="PROTEIN-L-ISOASPARTATE O-METHYLTRANSFERASE"/>
    <property type="match status" value="1"/>
</dbReference>
<organism evidence="12 13">
    <name type="scientific">Glycomyces tritici</name>
    <dbReference type="NCBI Taxonomy" id="2665176"/>
    <lineage>
        <taxon>Bacteria</taxon>
        <taxon>Bacillati</taxon>
        <taxon>Actinomycetota</taxon>
        <taxon>Actinomycetes</taxon>
        <taxon>Glycomycetales</taxon>
        <taxon>Glycomycetaceae</taxon>
        <taxon>Glycomyces</taxon>
    </lineage>
</organism>
<evidence type="ECO:0000256" key="7">
    <source>
        <dbReference type="ARBA" id="ARBA00022679"/>
    </source>
</evidence>
<dbReference type="Pfam" id="PF01135">
    <property type="entry name" value="PCMT"/>
    <property type="match status" value="1"/>
</dbReference>
<comment type="similarity">
    <text evidence="2">Belongs to the methyltransferase superfamily. L-isoaspartyl/D-aspartyl protein methyltransferase family.</text>
</comment>
<evidence type="ECO:0000256" key="2">
    <source>
        <dbReference type="ARBA" id="ARBA00005369"/>
    </source>
</evidence>
<dbReference type="PANTHER" id="PTHR11579:SF0">
    <property type="entry name" value="PROTEIN-L-ISOASPARTATE(D-ASPARTATE) O-METHYLTRANSFERASE"/>
    <property type="match status" value="1"/>
</dbReference>
<accession>A0ABT7YX17</accession>
<sequence>MAHEDCYRDRYLAALHGAGAAVRRSTRAAVESVHPCRFGSDGIDGSSGLIPTPRATRIGMIDLLDLRSGMRVLEIGTGSGYASALIAHCIGASGRLTTIELDATRVERAATALSTASVTEIDRRCGDGLALEPGRRDFDRIVVWPSIAMLPMRLCESLAPEGRALCIFDRPDLQVGAEVRRGSDSFSVGLVKILVQHETPVAGSLTAVVDRVARQGAATSTRSWTEGPAGRVVDFWAWLLWRGHAAFLWPKAGPEVMWLENGGGDHWARYRLARREVAGSGDGIGTMEQEYADWLDRGSPRAADLPIRWGEASSPVGDCLVPAWEGVEPRLKEPA</sequence>
<evidence type="ECO:0000256" key="1">
    <source>
        <dbReference type="ARBA" id="ARBA00004496"/>
    </source>
</evidence>
<protein>
    <recommendedName>
        <fullName evidence="4">Protein-L-isoaspartate O-methyltransferase</fullName>
        <ecNumber evidence="3">2.1.1.77</ecNumber>
    </recommendedName>
    <alternativeName>
        <fullName evidence="11">L-isoaspartyl protein carboxyl methyltransferase</fullName>
    </alternativeName>
    <alternativeName>
        <fullName evidence="9">Protein L-isoaspartyl methyltransferase</fullName>
    </alternativeName>
    <alternativeName>
        <fullName evidence="10">Protein-beta-aspartate methyltransferase</fullName>
    </alternativeName>
</protein>
<dbReference type="CDD" id="cd02440">
    <property type="entry name" value="AdoMet_MTases"/>
    <property type="match status" value="1"/>
</dbReference>
<keyword evidence="8" id="KW-0949">S-adenosyl-L-methionine</keyword>
<evidence type="ECO:0000256" key="5">
    <source>
        <dbReference type="ARBA" id="ARBA00022490"/>
    </source>
</evidence>
<evidence type="ECO:0000313" key="13">
    <source>
        <dbReference type="Proteomes" id="UP001171902"/>
    </source>
</evidence>
<dbReference type="InterPro" id="IPR000682">
    <property type="entry name" value="PCMT"/>
</dbReference>
<keyword evidence="6" id="KW-0489">Methyltransferase</keyword>
<evidence type="ECO:0000313" key="12">
    <source>
        <dbReference type="EMBL" id="MDN3243177.1"/>
    </source>
</evidence>
<reference evidence="12" key="1">
    <citation type="submission" date="2023-06" db="EMBL/GenBank/DDBJ databases">
        <title>Gycomyces niveus sp.nov., a novel actinomycete isolated from soil in Shouguang.</title>
        <authorList>
            <person name="Yang X."/>
            <person name="Zhao J."/>
        </authorList>
    </citation>
    <scope>NUCLEOTIDE SEQUENCE</scope>
    <source>
        <strain evidence="12">NEAU C2</strain>
    </source>
</reference>
<dbReference type="Gene3D" id="3.40.50.150">
    <property type="entry name" value="Vaccinia Virus protein VP39"/>
    <property type="match status" value="1"/>
</dbReference>
<dbReference type="InterPro" id="IPR029063">
    <property type="entry name" value="SAM-dependent_MTases_sf"/>
</dbReference>
<keyword evidence="5" id="KW-0963">Cytoplasm</keyword>